<evidence type="ECO:0000313" key="3">
    <source>
        <dbReference type="Proteomes" id="UP000267096"/>
    </source>
</evidence>
<feature type="region of interest" description="Disordered" evidence="1">
    <location>
        <begin position="58"/>
        <end position="78"/>
    </location>
</feature>
<proteinExistence type="predicted"/>
<accession>A0A3P6T9X1</accession>
<protein>
    <submittedName>
        <fullName evidence="2">Uncharacterized protein</fullName>
    </submittedName>
</protein>
<reference evidence="2 3" key="1">
    <citation type="submission" date="2018-11" db="EMBL/GenBank/DDBJ databases">
        <authorList>
            <consortium name="Pathogen Informatics"/>
        </authorList>
    </citation>
    <scope>NUCLEOTIDE SEQUENCE [LARGE SCALE GENOMIC DNA]</scope>
</reference>
<keyword evidence="3" id="KW-1185">Reference proteome</keyword>
<gene>
    <name evidence="2" type="ORF">ASIM_LOCUS20797</name>
</gene>
<evidence type="ECO:0000256" key="1">
    <source>
        <dbReference type="SAM" id="MobiDB-lite"/>
    </source>
</evidence>
<feature type="region of interest" description="Disordered" evidence="1">
    <location>
        <begin position="1"/>
        <end position="41"/>
    </location>
</feature>
<organism evidence="2 3">
    <name type="scientific">Anisakis simplex</name>
    <name type="common">Herring worm</name>
    <dbReference type="NCBI Taxonomy" id="6269"/>
    <lineage>
        <taxon>Eukaryota</taxon>
        <taxon>Metazoa</taxon>
        <taxon>Ecdysozoa</taxon>
        <taxon>Nematoda</taxon>
        <taxon>Chromadorea</taxon>
        <taxon>Rhabditida</taxon>
        <taxon>Spirurina</taxon>
        <taxon>Ascaridomorpha</taxon>
        <taxon>Ascaridoidea</taxon>
        <taxon>Anisakidae</taxon>
        <taxon>Anisakis</taxon>
        <taxon>Anisakis simplex complex</taxon>
    </lineage>
</organism>
<dbReference type="Proteomes" id="UP000267096">
    <property type="component" value="Unassembled WGS sequence"/>
</dbReference>
<name>A0A3P6T9X1_ANISI</name>
<evidence type="ECO:0000313" key="2">
    <source>
        <dbReference type="EMBL" id="VDK79703.1"/>
    </source>
</evidence>
<dbReference type="EMBL" id="UYRR01040731">
    <property type="protein sequence ID" value="VDK79703.1"/>
    <property type="molecule type" value="Genomic_DNA"/>
</dbReference>
<sequence>MFGQTKPLFGSSTTNPAQPNAFGGGTTSIFGSTQPTTQSGSLFSTGFGDYIANRRGATTGGGLTFGQTQPTTSTSLFGGNTATTQSSLFGAQNKSLFGVICLLRSFDIRKTN</sequence>
<dbReference type="AlphaFoldDB" id="A0A3P6T9X1"/>